<keyword evidence="1" id="KW-0732">Signal</keyword>
<reference evidence="2 3" key="1">
    <citation type="submission" date="2015-07" db="EMBL/GenBank/DDBJ databases">
        <title>Comparative genomics of the Sigatoka disease complex on banana suggests a link between parallel evolutionary changes in Pseudocercospora fijiensis and Pseudocercospora eumusae and increased virulence on the banana host.</title>
        <authorList>
            <person name="Chang T.-C."/>
            <person name="Salvucci A."/>
            <person name="Crous P.W."/>
            <person name="Stergiopoulos I."/>
        </authorList>
    </citation>
    <scope>NUCLEOTIDE SEQUENCE [LARGE SCALE GENOMIC DNA]</scope>
    <source>
        <strain evidence="2 3">CBS 114824</strain>
    </source>
</reference>
<keyword evidence="3" id="KW-1185">Reference proteome</keyword>
<comment type="caution">
    <text evidence="2">The sequence shown here is derived from an EMBL/GenBank/DDBJ whole genome shotgun (WGS) entry which is preliminary data.</text>
</comment>
<organism evidence="2 3">
    <name type="scientific">Pseudocercospora eumusae</name>
    <dbReference type="NCBI Taxonomy" id="321146"/>
    <lineage>
        <taxon>Eukaryota</taxon>
        <taxon>Fungi</taxon>
        <taxon>Dikarya</taxon>
        <taxon>Ascomycota</taxon>
        <taxon>Pezizomycotina</taxon>
        <taxon>Dothideomycetes</taxon>
        <taxon>Dothideomycetidae</taxon>
        <taxon>Mycosphaerellales</taxon>
        <taxon>Mycosphaerellaceae</taxon>
        <taxon>Pseudocercospora</taxon>
    </lineage>
</organism>
<dbReference type="EMBL" id="LFZN01000033">
    <property type="protein sequence ID" value="KXT03077.1"/>
    <property type="molecule type" value="Genomic_DNA"/>
</dbReference>
<name>A0A139HL14_9PEZI</name>
<feature type="signal peptide" evidence="1">
    <location>
        <begin position="1"/>
        <end position="18"/>
    </location>
</feature>
<dbReference type="OrthoDB" id="10656340at2759"/>
<evidence type="ECO:0000256" key="1">
    <source>
        <dbReference type="SAM" id="SignalP"/>
    </source>
</evidence>
<dbReference type="AlphaFoldDB" id="A0A139HL14"/>
<feature type="chain" id="PRO_5007806618" evidence="1">
    <location>
        <begin position="19"/>
        <end position="84"/>
    </location>
</feature>
<dbReference type="Proteomes" id="UP000070133">
    <property type="component" value="Unassembled WGS sequence"/>
</dbReference>
<evidence type="ECO:0000313" key="2">
    <source>
        <dbReference type="EMBL" id="KXT03077.1"/>
    </source>
</evidence>
<accession>A0A139HL14</accession>
<evidence type="ECO:0000313" key="3">
    <source>
        <dbReference type="Proteomes" id="UP000070133"/>
    </source>
</evidence>
<sequence length="84" mass="8549">MRFSSFLSGAISLAVALAAPSPLGNNALVEKRGVGAPACATFCLILIEDPPVYAACIIGCANTGVPETEGLKPKALENGTIVFE</sequence>
<protein>
    <submittedName>
        <fullName evidence="2">Uncharacterized protein</fullName>
    </submittedName>
</protein>
<proteinExistence type="predicted"/>
<gene>
    <name evidence="2" type="ORF">AC578_7750</name>
</gene>